<dbReference type="OrthoDB" id="29661at2759"/>
<dbReference type="PANTHER" id="PTHR12174:SF23">
    <property type="entry name" value="MINOR HISTOCOMPATIBILITY ANTIGEN H13"/>
    <property type="match status" value="1"/>
</dbReference>
<dbReference type="Proteomes" id="UP000269793">
    <property type="component" value="Chromosome III"/>
</dbReference>
<dbReference type="SMART" id="SM00730">
    <property type="entry name" value="PSN"/>
    <property type="match status" value="1"/>
</dbReference>
<dbReference type="EC" id="3.4.23.-" evidence="9"/>
<feature type="transmembrane region" description="Helical" evidence="8">
    <location>
        <begin position="177"/>
        <end position="196"/>
    </location>
</feature>
<organism evidence="9 10">
    <name type="scientific">Malassezia restricta (strain ATCC 96810 / NBRC 103918 / CBS 7877)</name>
    <name type="common">Seborrheic dermatitis infection agent</name>
    <dbReference type="NCBI Taxonomy" id="425264"/>
    <lineage>
        <taxon>Eukaryota</taxon>
        <taxon>Fungi</taxon>
        <taxon>Dikarya</taxon>
        <taxon>Basidiomycota</taxon>
        <taxon>Ustilaginomycotina</taxon>
        <taxon>Malasseziomycetes</taxon>
        <taxon>Malasseziales</taxon>
        <taxon>Malasseziaceae</taxon>
        <taxon>Malassezia</taxon>
    </lineage>
</organism>
<comment type="subcellular location">
    <subcellularLocation>
        <location evidence="1">Endoplasmic reticulum membrane</location>
        <topology evidence="1">Multi-pass membrane protein</topology>
    </subcellularLocation>
</comment>
<name>A0A3G2S436_MALR7</name>
<evidence type="ECO:0000256" key="5">
    <source>
        <dbReference type="ARBA" id="ARBA00022824"/>
    </source>
</evidence>
<keyword evidence="7 8" id="KW-0472">Membrane</keyword>
<sequence>MSSSAFFAYGALLTLASGTVYVGSLASLRTPEATKALRKEKGLKETDDDEEEVQGVSSEGAWMFPLLGSAVLVSLFLAFKYLDKKMIILIVNIYFAVVGCLAIPPVLLHLCKMAFGSHSLDWCTKRALSFKGHVSWTTPSTKKNLYDTVIKLDSATMGLFVVVVVLMAIYMYTKHWVLANIIAVCFAMQGLSLILLDSFQTGLILLGGLFLYDIFWVFGSSKFAGQSVMVSVATNFDGPIKILAPRNLLEVLSSVQEKGWTAADAFQFSLLGLGDIVVPGAFAALALAFDQHHASTKARSLTFNRFFYKFPKPYFHACMVGYVLGLFTTMVVMHIFKTGQPALLYLSPSCSLSVLFVAWYRGELLDMWSWVSPASQGAPKTAPDDKKQA</sequence>
<evidence type="ECO:0000256" key="2">
    <source>
        <dbReference type="ARBA" id="ARBA00006859"/>
    </source>
</evidence>
<dbReference type="GO" id="GO:0098554">
    <property type="term" value="C:cytoplasmic side of endoplasmic reticulum membrane"/>
    <property type="evidence" value="ECO:0007669"/>
    <property type="project" value="TreeGrafter"/>
</dbReference>
<feature type="transmembrane region" description="Helical" evidence="8">
    <location>
        <begin position="342"/>
        <end position="360"/>
    </location>
</feature>
<keyword evidence="5" id="KW-0256">Endoplasmic reticulum</keyword>
<gene>
    <name evidence="9" type="primary">Hm13</name>
    <name evidence="9" type="ORF">DNF11_1891</name>
</gene>
<keyword evidence="3 8" id="KW-0812">Transmembrane</keyword>
<evidence type="ECO:0000313" key="10">
    <source>
        <dbReference type="Proteomes" id="UP000269793"/>
    </source>
</evidence>
<accession>A0A3G2S436</accession>
<reference evidence="9 10" key="1">
    <citation type="submission" date="2018-10" db="EMBL/GenBank/DDBJ databases">
        <title>Complete genome sequence of Malassezia restricta CBS 7877.</title>
        <authorList>
            <person name="Morand S.C."/>
            <person name="Bertignac M."/>
            <person name="Iltis A."/>
            <person name="Kolder I."/>
            <person name="Pirovano W."/>
            <person name="Jourdain R."/>
            <person name="Clavaud C."/>
        </authorList>
    </citation>
    <scope>NUCLEOTIDE SEQUENCE [LARGE SCALE GENOMIC DNA]</scope>
    <source>
        <strain evidence="9 10">CBS 7877</strain>
    </source>
</reference>
<feature type="transmembrane region" description="Helical" evidence="8">
    <location>
        <begin position="314"/>
        <end position="336"/>
    </location>
</feature>
<feature type="transmembrane region" description="Helical" evidence="8">
    <location>
        <begin position="86"/>
        <end position="107"/>
    </location>
</feature>
<dbReference type="VEuPathDB" id="FungiDB:DNF11_1891"/>
<dbReference type="EMBL" id="CP033150">
    <property type="protein sequence ID" value="AYO42841.1"/>
    <property type="molecule type" value="Genomic_DNA"/>
</dbReference>
<evidence type="ECO:0000256" key="6">
    <source>
        <dbReference type="ARBA" id="ARBA00022989"/>
    </source>
</evidence>
<dbReference type="GO" id="GO:0033619">
    <property type="term" value="P:membrane protein proteolysis"/>
    <property type="evidence" value="ECO:0007669"/>
    <property type="project" value="TreeGrafter"/>
</dbReference>
<evidence type="ECO:0000256" key="8">
    <source>
        <dbReference type="SAM" id="Phobius"/>
    </source>
</evidence>
<protein>
    <submittedName>
        <fullName evidence="9">Minor histocompatibility antigen H13</fullName>
        <ecNumber evidence="9">3.4.23.-</ecNumber>
    </submittedName>
</protein>
<keyword evidence="10" id="KW-1185">Reference proteome</keyword>
<evidence type="ECO:0000313" key="9">
    <source>
        <dbReference type="EMBL" id="AYO42841.1"/>
    </source>
</evidence>
<dbReference type="InterPro" id="IPR006639">
    <property type="entry name" value="Preselin/SPP"/>
</dbReference>
<comment type="similarity">
    <text evidence="2">Belongs to the peptidase A22B family.</text>
</comment>
<keyword evidence="6 8" id="KW-1133">Transmembrane helix</keyword>
<dbReference type="STRING" id="425264.A0A3G2S436"/>
<feature type="transmembrane region" description="Helical" evidence="8">
    <location>
        <begin position="61"/>
        <end position="79"/>
    </location>
</feature>
<dbReference type="GO" id="GO:0006465">
    <property type="term" value="P:signal peptide processing"/>
    <property type="evidence" value="ECO:0007669"/>
    <property type="project" value="TreeGrafter"/>
</dbReference>
<feature type="transmembrane region" description="Helical" evidence="8">
    <location>
        <begin position="202"/>
        <end position="219"/>
    </location>
</feature>
<dbReference type="AlphaFoldDB" id="A0A3G2S436"/>
<evidence type="ECO:0000256" key="4">
    <source>
        <dbReference type="ARBA" id="ARBA00022801"/>
    </source>
</evidence>
<evidence type="ECO:0000256" key="7">
    <source>
        <dbReference type="ARBA" id="ARBA00023136"/>
    </source>
</evidence>
<proteinExistence type="inferred from homology"/>
<evidence type="ECO:0000256" key="1">
    <source>
        <dbReference type="ARBA" id="ARBA00004477"/>
    </source>
</evidence>
<feature type="transmembrane region" description="Helical" evidence="8">
    <location>
        <begin position="149"/>
        <end position="170"/>
    </location>
</feature>
<dbReference type="Pfam" id="PF04258">
    <property type="entry name" value="Peptidase_A22B"/>
    <property type="match status" value="1"/>
</dbReference>
<dbReference type="GO" id="GO:0098553">
    <property type="term" value="C:lumenal side of endoplasmic reticulum membrane"/>
    <property type="evidence" value="ECO:0007669"/>
    <property type="project" value="TreeGrafter"/>
</dbReference>
<dbReference type="InterPro" id="IPR007369">
    <property type="entry name" value="Peptidase_A22B_SPP"/>
</dbReference>
<keyword evidence="4 9" id="KW-0378">Hydrolase</keyword>
<evidence type="ECO:0000256" key="3">
    <source>
        <dbReference type="ARBA" id="ARBA00022692"/>
    </source>
</evidence>
<dbReference type="PANTHER" id="PTHR12174">
    <property type="entry name" value="SIGNAL PEPTIDE PEPTIDASE"/>
    <property type="match status" value="1"/>
</dbReference>
<dbReference type="GO" id="GO:0042500">
    <property type="term" value="F:aspartic endopeptidase activity, intramembrane cleaving"/>
    <property type="evidence" value="ECO:0007669"/>
    <property type="project" value="InterPro"/>
</dbReference>